<keyword evidence="2" id="KW-1185">Reference proteome</keyword>
<name>A0ABV5BY18_9BACL</name>
<sequence>MEFNVQLYDLLKESETGLYKKGDDIIGYVHLCFSEIEEFTKAVGNDWFSEGGVEARLFNDTLCVELNELFEYYGYKFSDYKNCFDEIDWSYYEEEILATEED</sequence>
<organism evidence="1 2">
    <name type="scientific">Paenibacillus medicaginis</name>
    <dbReference type="NCBI Taxonomy" id="1470560"/>
    <lineage>
        <taxon>Bacteria</taxon>
        <taxon>Bacillati</taxon>
        <taxon>Bacillota</taxon>
        <taxon>Bacilli</taxon>
        <taxon>Bacillales</taxon>
        <taxon>Paenibacillaceae</taxon>
        <taxon>Paenibacillus</taxon>
    </lineage>
</organism>
<evidence type="ECO:0008006" key="3">
    <source>
        <dbReference type="Google" id="ProtNLM"/>
    </source>
</evidence>
<evidence type="ECO:0000313" key="1">
    <source>
        <dbReference type="EMBL" id="MFB5758952.1"/>
    </source>
</evidence>
<evidence type="ECO:0000313" key="2">
    <source>
        <dbReference type="Proteomes" id="UP001580430"/>
    </source>
</evidence>
<gene>
    <name evidence="1" type="ORF">ACE5LO_00965</name>
</gene>
<proteinExistence type="predicted"/>
<protein>
    <recommendedName>
        <fullName evidence="3">Phage protein</fullName>
    </recommendedName>
</protein>
<dbReference type="EMBL" id="JBHIRY010000001">
    <property type="protein sequence ID" value="MFB5758952.1"/>
    <property type="molecule type" value="Genomic_DNA"/>
</dbReference>
<comment type="caution">
    <text evidence="1">The sequence shown here is derived from an EMBL/GenBank/DDBJ whole genome shotgun (WGS) entry which is preliminary data.</text>
</comment>
<dbReference type="RefSeq" id="WP_375518204.1">
    <property type="nucleotide sequence ID" value="NZ_JBHIRY010000001.1"/>
</dbReference>
<reference evidence="1 2" key="1">
    <citation type="submission" date="2024-09" db="EMBL/GenBank/DDBJ databases">
        <title>Paenibacillus zeirhizospherea sp. nov., isolated from surface of the maize (Zea mays) roots in a horticulture field, Hungary.</title>
        <authorList>
            <person name="Marton D."/>
            <person name="Farkas M."/>
            <person name="Bedics A."/>
            <person name="Toth E."/>
            <person name="Tancsics A."/>
            <person name="Boka K."/>
            <person name="Marati G."/>
            <person name="Kriszt B."/>
            <person name="Cserhati M."/>
        </authorList>
    </citation>
    <scope>NUCLEOTIDE SEQUENCE [LARGE SCALE GENOMIC DNA]</scope>
    <source>
        <strain evidence="1 2">JCM 18446</strain>
    </source>
</reference>
<dbReference type="Proteomes" id="UP001580430">
    <property type="component" value="Unassembled WGS sequence"/>
</dbReference>
<accession>A0ABV5BY18</accession>